<keyword evidence="2" id="KW-1185">Reference proteome</keyword>
<evidence type="ECO:0000313" key="1">
    <source>
        <dbReference type="EMBL" id="PIN05378.1"/>
    </source>
</evidence>
<comment type="caution">
    <text evidence="1">The sequence shown here is derived from an EMBL/GenBank/DDBJ whole genome shotgun (WGS) entry which is preliminary data.</text>
</comment>
<dbReference type="Proteomes" id="UP000231279">
    <property type="component" value="Unassembled WGS sequence"/>
</dbReference>
<evidence type="ECO:0008006" key="3">
    <source>
        <dbReference type="Google" id="ProtNLM"/>
    </source>
</evidence>
<accession>A0A2G9GJE9</accession>
<dbReference type="AlphaFoldDB" id="A0A2G9GJE9"/>
<evidence type="ECO:0000313" key="2">
    <source>
        <dbReference type="Proteomes" id="UP000231279"/>
    </source>
</evidence>
<proteinExistence type="predicted"/>
<name>A0A2G9GJE9_9LAMI</name>
<organism evidence="1 2">
    <name type="scientific">Handroanthus impetiginosus</name>
    <dbReference type="NCBI Taxonomy" id="429701"/>
    <lineage>
        <taxon>Eukaryota</taxon>
        <taxon>Viridiplantae</taxon>
        <taxon>Streptophyta</taxon>
        <taxon>Embryophyta</taxon>
        <taxon>Tracheophyta</taxon>
        <taxon>Spermatophyta</taxon>
        <taxon>Magnoliopsida</taxon>
        <taxon>eudicotyledons</taxon>
        <taxon>Gunneridae</taxon>
        <taxon>Pentapetalae</taxon>
        <taxon>asterids</taxon>
        <taxon>lamiids</taxon>
        <taxon>Lamiales</taxon>
        <taxon>Bignoniaceae</taxon>
        <taxon>Crescentiina</taxon>
        <taxon>Tabebuia alliance</taxon>
        <taxon>Handroanthus</taxon>
    </lineage>
</organism>
<protein>
    <recommendedName>
        <fullName evidence="3">Aminotransferase-like plant mobile domain-containing protein</fullName>
    </recommendedName>
</protein>
<sequence>MKAFFEACCLLTITLLTFFGKLSISLWDLHSLVGLTLTESLYDEVSPSFEELTSVDQTNNRFIPRSCKYLFQAYHLLRKNTIGGQFSKVSLEMWISSWSKKDMKYRQLPSRMKKKKTCPKSTHNPSSNFDVHQEWTAIEETLFLKLGLDRRLRDETYLAAYLACWLCTFVFPIDDVGSLVIPVLASIYKGLNKVSNSPRPTRVNYPFPVHFIYFCHQFGYYQEVPRVLRRDFCQADLEDGLHYW</sequence>
<dbReference type="OrthoDB" id="1834207at2759"/>
<dbReference type="EMBL" id="NKXS01004791">
    <property type="protein sequence ID" value="PIN05378.1"/>
    <property type="molecule type" value="Genomic_DNA"/>
</dbReference>
<gene>
    <name evidence="1" type="ORF">CDL12_22080</name>
</gene>
<reference evidence="2" key="1">
    <citation type="journal article" date="2018" name="Gigascience">
        <title>Genome assembly of the Pink Ipe (Handroanthus impetiginosus, Bignoniaceae), a highly valued, ecologically keystone Neotropical timber forest tree.</title>
        <authorList>
            <person name="Silva-Junior O.B."/>
            <person name="Grattapaglia D."/>
            <person name="Novaes E."/>
            <person name="Collevatti R.G."/>
        </authorList>
    </citation>
    <scope>NUCLEOTIDE SEQUENCE [LARGE SCALE GENOMIC DNA]</scope>
    <source>
        <strain evidence="2">cv. UFG-1</strain>
    </source>
</reference>